<dbReference type="GO" id="GO:0031419">
    <property type="term" value="F:cobalamin binding"/>
    <property type="evidence" value="ECO:0007669"/>
    <property type="project" value="InterPro"/>
</dbReference>
<evidence type="ECO:0000256" key="7">
    <source>
        <dbReference type="ARBA" id="ARBA00023014"/>
    </source>
</evidence>
<evidence type="ECO:0000313" key="10">
    <source>
        <dbReference type="EMBL" id="OGE35656.1"/>
    </source>
</evidence>
<dbReference type="PANTHER" id="PTHR43409">
    <property type="entry name" value="ANAEROBIC MAGNESIUM-PROTOPORPHYRIN IX MONOMETHYL ESTER CYCLASE-RELATED"/>
    <property type="match status" value="1"/>
</dbReference>
<dbReference type="EMBL" id="MFDH01000020">
    <property type="protein sequence ID" value="OGE35656.1"/>
    <property type="molecule type" value="Genomic_DNA"/>
</dbReference>
<feature type="domain" description="B12-binding" evidence="8">
    <location>
        <begin position="7"/>
        <end position="142"/>
    </location>
</feature>
<dbReference type="Gene3D" id="3.80.30.20">
    <property type="entry name" value="tm_1862 like domain"/>
    <property type="match status" value="1"/>
</dbReference>
<dbReference type="GO" id="GO:0003824">
    <property type="term" value="F:catalytic activity"/>
    <property type="evidence" value="ECO:0007669"/>
    <property type="project" value="InterPro"/>
</dbReference>
<dbReference type="GO" id="GO:0051539">
    <property type="term" value="F:4 iron, 4 sulfur cluster binding"/>
    <property type="evidence" value="ECO:0007669"/>
    <property type="project" value="UniProtKB-KW"/>
</dbReference>
<dbReference type="Gene3D" id="3.40.50.280">
    <property type="entry name" value="Cobalamin-binding domain"/>
    <property type="match status" value="1"/>
</dbReference>
<dbReference type="GO" id="GO:0046872">
    <property type="term" value="F:metal ion binding"/>
    <property type="evidence" value="ECO:0007669"/>
    <property type="project" value="UniProtKB-KW"/>
</dbReference>
<dbReference type="InterPro" id="IPR007197">
    <property type="entry name" value="rSAM"/>
</dbReference>
<organism evidence="10 11">
    <name type="scientific">Candidatus Daviesbacteria bacterium RIFCSPHIGHO2_12_FULL_43_11</name>
    <dbReference type="NCBI Taxonomy" id="1797780"/>
    <lineage>
        <taxon>Bacteria</taxon>
        <taxon>Candidatus Daviesiibacteriota</taxon>
    </lineage>
</organism>
<accession>A0A1F5K3Z8</accession>
<dbReference type="SUPFAM" id="SSF102114">
    <property type="entry name" value="Radical SAM enzymes"/>
    <property type="match status" value="1"/>
</dbReference>
<dbReference type="InterPro" id="IPR006638">
    <property type="entry name" value="Elp3/MiaA/NifB-like_rSAM"/>
</dbReference>
<evidence type="ECO:0000313" key="11">
    <source>
        <dbReference type="Proteomes" id="UP000176405"/>
    </source>
</evidence>
<feature type="domain" description="Radical SAM core" evidence="9">
    <location>
        <begin position="193"/>
        <end position="422"/>
    </location>
</feature>
<dbReference type="PROSITE" id="PS51332">
    <property type="entry name" value="B12_BINDING"/>
    <property type="match status" value="1"/>
</dbReference>
<dbReference type="Proteomes" id="UP000176405">
    <property type="component" value="Unassembled WGS sequence"/>
</dbReference>
<dbReference type="AlphaFoldDB" id="A0A1F5K3Z8"/>
<evidence type="ECO:0000256" key="4">
    <source>
        <dbReference type="ARBA" id="ARBA00022691"/>
    </source>
</evidence>
<protein>
    <submittedName>
        <fullName evidence="10">Uncharacterized protein</fullName>
    </submittedName>
</protein>
<dbReference type="InterPro" id="IPR023404">
    <property type="entry name" value="rSAM_horseshoe"/>
</dbReference>
<evidence type="ECO:0000256" key="2">
    <source>
        <dbReference type="ARBA" id="ARBA00022603"/>
    </source>
</evidence>
<gene>
    <name evidence="10" type="ORF">A3E45_05315</name>
</gene>
<dbReference type="SFLD" id="SFLDS00029">
    <property type="entry name" value="Radical_SAM"/>
    <property type="match status" value="1"/>
</dbReference>
<evidence type="ECO:0000259" key="9">
    <source>
        <dbReference type="PROSITE" id="PS51918"/>
    </source>
</evidence>
<dbReference type="PROSITE" id="PS51918">
    <property type="entry name" value="RADICAL_SAM"/>
    <property type="match status" value="1"/>
</dbReference>
<keyword evidence="2" id="KW-0489">Methyltransferase</keyword>
<dbReference type="Pfam" id="PF04055">
    <property type="entry name" value="Radical_SAM"/>
    <property type="match status" value="1"/>
</dbReference>
<dbReference type="InterPro" id="IPR051198">
    <property type="entry name" value="BchE-like"/>
</dbReference>
<sequence length="475" mass="54360">MKIVLIRPPDPRGEASLLSHTTPINLGYLAAYVIKNGYEAEIWDFESEKFDKQSFIKRIKKAKPAIIGFTCLTPTIINGHKFAKLVKENFPYIVTVTGGHHPSAWPKRTLGDFPNFDIVVISEGEETLLELCKAVEKGKKPKGILGTAYRVNTEIKMEPRRPLIRDLDSLPFPARELFNLDVTRKGHISRGMSNRLKNTEIYTSRGCPVGCIFCANQVTMNSFTRFRSPENVLAEVKECMEKYHFDHFAIADDTFTLNPKRAAEICRGLQKLGVKSWHCEGTRVSAVSLKLLKLMAKTGCQKIVFGVESGSPRVLKLIGKKISVSQVKKAFKWARQAGIKYVEGNYIIGSHPSETREDIEKTIDLIKKTNPDLISASVIVPYPGTKLYDLMKEKDYIFSEDWEKFVMFGQKPLWRTDYFGPEDLLRIQRQILKSFYLRVGYILHILKKIRSFEEAKYWGEIGLNFLKWLIQKRLV</sequence>
<dbReference type="CDD" id="cd01335">
    <property type="entry name" value="Radical_SAM"/>
    <property type="match status" value="1"/>
</dbReference>
<evidence type="ECO:0000256" key="3">
    <source>
        <dbReference type="ARBA" id="ARBA00022679"/>
    </source>
</evidence>
<keyword evidence="7" id="KW-0411">Iron-sulfur</keyword>
<dbReference type="SMART" id="SM00729">
    <property type="entry name" value="Elp3"/>
    <property type="match status" value="1"/>
</dbReference>
<dbReference type="CDD" id="cd02068">
    <property type="entry name" value="radical_SAM_B12_BD"/>
    <property type="match status" value="1"/>
</dbReference>
<dbReference type="STRING" id="1797780.A3E45_05315"/>
<comment type="cofactor">
    <cofactor evidence="1">
        <name>[4Fe-4S] cluster</name>
        <dbReference type="ChEBI" id="CHEBI:49883"/>
    </cofactor>
</comment>
<dbReference type="InterPro" id="IPR058240">
    <property type="entry name" value="rSAM_sf"/>
</dbReference>
<evidence type="ECO:0000256" key="5">
    <source>
        <dbReference type="ARBA" id="ARBA00022723"/>
    </source>
</evidence>
<keyword evidence="6" id="KW-0408">Iron</keyword>
<evidence type="ECO:0000256" key="6">
    <source>
        <dbReference type="ARBA" id="ARBA00023004"/>
    </source>
</evidence>
<reference evidence="10 11" key="1">
    <citation type="journal article" date="2016" name="Nat. Commun.">
        <title>Thousands of microbial genomes shed light on interconnected biogeochemical processes in an aquifer system.</title>
        <authorList>
            <person name="Anantharaman K."/>
            <person name="Brown C.T."/>
            <person name="Hug L.A."/>
            <person name="Sharon I."/>
            <person name="Castelle C.J."/>
            <person name="Probst A.J."/>
            <person name="Thomas B.C."/>
            <person name="Singh A."/>
            <person name="Wilkins M.J."/>
            <person name="Karaoz U."/>
            <person name="Brodie E.L."/>
            <person name="Williams K.H."/>
            <person name="Hubbard S.S."/>
            <person name="Banfield J.F."/>
        </authorList>
    </citation>
    <scope>NUCLEOTIDE SEQUENCE [LARGE SCALE GENOMIC DNA]</scope>
</reference>
<dbReference type="InterPro" id="IPR034466">
    <property type="entry name" value="Methyltransferase_Class_B"/>
</dbReference>
<name>A0A1F5K3Z8_9BACT</name>
<keyword evidence="4" id="KW-0949">S-adenosyl-L-methionine</keyword>
<dbReference type="Pfam" id="PF02310">
    <property type="entry name" value="B12-binding"/>
    <property type="match status" value="1"/>
</dbReference>
<proteinExistence type="predicted"/>
<keyword evidence="5" id="KW-0479">Metal-binding</keyword>
<dbReference type="SFLD" id="SFLDG01082">
    <property type="entry name" value="B12-binding_domain_containing"/>
    <property type="match status" value="1"/>
</dbReference>
<evidence type="ECO:0000256" key="1">
    <source>
        <dbReference type="ARBA" id="ARBA00001966"/>
    </source>
</evidence>
<dbReference type="InterPro" id="IPR006158">
    <property type="entry name" value="Cobalamin-bd"/>
</dbReference>
<keyword evidence="3" id="KW-0808">Transferase</keyword>
<dbReference type="PANTHER" id="PTHR43409:SF7">
    <property type="entry name" value="BLL1977 PROTEIN"/>
    <property type="match status" value="1"/>
</dbReference>
<evidence type="ECO:0000259" key="8">
    <source>
        <dbReference type="PROSITE" id="PS51332"/>
    </source>
</evidence>
<comment type="caution">
    <text evidence="10">The sequence shown here is derived from an EMBL/GenBank/DDBJ whole genome shotgun (WGS) entry which is preliminary data.</text>
</comment>
<dbReference type="SFLD" id="SFLDG01123">
    <property type="entry name" value="methyltransferase_(Class_B)"/>
    <property type="match status" value="1"/>
</dbReference>